<dbReference type="Proteomes" id="UP000499080">
    <property type="component" value="Unassembled WGS sequence"/>
</dbReference>
<evidence type="ECO:0000313" key="1">
    <source>
        <dbReference type="EMBL" id="GBL93625.1"/>
    </source>
</evidence>
<reference evidence="1 2" key="1">
    <citation type="journal article" date="2019" name="Sci. Rep.">
        <title>Orb-weaving spider Araneus ventricosus genome elucidates the spidroin gene catalogue.</title>
        <authorList>
            <person name="Kono N."/>
            <person name="Nakamura H."/>
            <person name="Ohtoshi R."/>
            <person name="Moran D.A.P."/>
            <person name="Shinohara A."/>
            <person name="Yoshida Y."/>
            <person name="Fujiwara M."/>
            <person name="Mori M."/>
            <person name="Tomita M."/>
            <person name="Arakawa K."/>
        </authorList>
    </citation>
    <scope>NUCLEOTIDE SEQUENCE [LARGE SCALE GENOMIC DNA]</scope>
</reference>
<sequence length="105" mass="12370">MNKKKWVLKHFQEQAGNKWELKSAWKTKIESLAILMFSFEATRGLFWVGTCNRKGRHLSRHHLSKLPDSRTRKRLTHDVRYSMRQAHIYCGSSVESDFEPGALRP</sequence>
<organism evidence="1 2">
    <name type="scientific">Araneus ventricosus</name>
    <name type="common">Orbweaver spider</name>
    <name type="synonym">Epeira ventricosa</name>
    <dbReference type="NCBI Taxonomy" id="182803"/>
    <lineage>
        <taxon>Eukaryota</taxon>
        <taxon>Metazoa</taxon>
        <taxon>Ecdysozoa</taxon>
        <taxon>Arthropoda</taxon>
        <taxon>Chelicerata</taxon>
        <taxon>Arachnida</taxon>
        <taxon>Araneae</taxon>
        <taxon>Araneomorphae</taxon>
        <taxon>Entelegynae</taxon>
        <taxon>Araneoidea</taxon>
        <taxon>Araneidae</taxon>
        <taxon>Araneus</taxon>
    </lineage>
</organism>
<accession>A0A4Y2BQB2</accession>
<comment type="caution">
    <text evidence="1">The sequence shown here is derived from an EMBL/GenBank/DDBJ whole genome shotgun (WGS) entry which is preliminary data.</text>
</comment>
<evidence type="ECO:0000313" key="2">
    <source>
        <dbReference type="Proteomes" id="UP000499080"/>
    </source>
</evidence>
<dbReference type="AlphaFoldDB" id="A0A4Y2BQB2"/>
<proteinExistence type="predicted"/>
<keyword evidence="2" id="KW-1185">Reference proteome</keyword>
<gene>
    <name evidence="1" type="ORF">AVEN_25623_1</name>
</gene>
<name>A0A4Y2BQB2_ARAVE</name>
<dbReference type="EMBL" id="BGPR01000095">
    <property type="protein sequence ID" value="GBL93625.1"/>
    <property type="molecule type" value="Genomic_DNA"/>
</dbReference>
<protein>
    <submittedName>
        <fullName evidence="1">Uncharacterized protein</fullName>
    </submittedName>
</protein>